<dbReference type="EMBL" id="JAAIKB010000006">
    <property type="protein sequence ID" value="NGM21645.1"/>
    <property type="molecule type" value="Genomic_DNA"/>
</dbReference>
<evidence type="ECO:0000313" key="3">
    <source>
        <dbReference type="EMBL" id="NGM21645.1"/>
    </source>
</evidence>
<dbReference type="Proteomes" id="UP000475385">
    <property type="component" value="Unassembled WGS sequence"/>
</dbReference>
<gene>
    <name evidence="3" type="ORF">G3576_16600</name>
</gene>
<dbReference type="Pfam" id="PF14339">
    <property type="entry name" value="DUF4394"/>
    <property type="match status" value="1"/>
</dbReference>
<dbReference type="SUPFAM" id="SSF50969">
    <property type="entry name" value="YVTN repeat-like/Quinoprotein amine dehydrogenase"/>
    <property type="match status" value="1"/>
</dbReference>
<sequence length="272" mass="27827">MSLSFRHALLATALVAAAAAPAGATTLIGLTAENSLVRIDGETRRASAPVRISGAEGRVIGIDQRPQDGRLYGVTDRSQIVTIDPATGRATQVSRLNMPFDGGGRAVVDFNPVANRLRLMGMNGTNFRVNVDSGEVVRDGTLKYGEGANAGTQPRITAGAYTNSVAPPANAPAAGQPGAPTTALYTLDTLLGSFNLQAPPNDGVQQSRGMVGMTLPASTAFDILTDAQGTNTGFVLAGGTLHTIDLTNGRLTATGAVSGLGQADVIDIAAMR</sequence>
<evidence type="ECO:0000259" key="2">
    <source>
        <dbReference type="Pfam" id="PF14339"/>
    </source>
</evidence>
<dbReference type="RefSeq" id="WP_164695547.1">
    <property type="nucleotide sequence ID" value="NZ_JAAIKB010000006.1"/>
</dbReference>
<feature type="signal peptide" evidence="1">
    <location>
        <begin position="1"/>
        <end position="24"/>
    </location>
</feature>
<organism evidence="3 4">
    <name type="scientific">Falsiroseomonas algicola</name>
    <dbReference type="NCBI Taxonomy" id="2716930"/>
    <lineage>
        <taxon>Bacteria</taxon>
        <taxon>Pseudomonadati</taxon>
        <taxon>Pseudomonadota</taxon>
        <taxon>Alphaproteobacteria</taxon>
        <taxon>Acetobacterales</taxon>
        <taxon>Roseomonadaceae</taxon>
        <taxon>Falsiroseomonas</taxon>
    </lineage>
</organism>
<feature type="domain" description="DUF4394" evidence="2">
    <location>
        <begin position="36"/>
        <end position="269"/>
    </location>
</feature>
<keyword evidence="1" id="KW-0732">Signal</keyword>
<protein>
    <submittedName>
        <fullName evidence="3">DUF4394 domain-containing protein</fullName>
    </submittedName>
</protein>
<keyword evidence="4" id="KW-1185">Reference proteome</keyword>
<feature type="chain" id="PRO_5026976332" evidence="1">
    <location>
        <begin position="25"/>
        <end position="272"/>
    </location>
</feature>
<reference evidence="3 4" key="1">
    <citation type="submission" date="2020-03" db="EMBL/GenBank/DDBJ databases">
        <title>Roseomonas stagni sp. nov., isolated from pond water in Japan.</title>
        <authorList>
            <person name="Furuhata K."/>
            <person name="Miyamoto H."/>
            <person name="Goto K."/>
        </authorList>
    </citation>
    <scope>NUCLEOTIDE SEQUENCE [LARGE SCALE GENOMIC DNA]</scope>
    <source>
        <strain evidence="3 4">PeD5</strain>
    </source>
</reference>
<dbReference type="AlphaFoldDB" id="A0A6M1LMQ8"/>
<evidence type="ECO:0000256" key="1">
    <source>
        <dbReference type="SAM" id="SignalP"/>
    </source>
</evidence>
<accession>A0A6M1LMQ8</accession>
<dbReference type="InterPro" id="IPR011044">
    <property type="entry name" value="Quino_amine_DH_bsu"/>
</dbReference>
<name>A0A6M1LMQ8_9PROT</name>
<evidence type="ECO:0000313" key="4">
    <source>
        <dbReference type="Proteomes" id="UP000475385"/>
    </source>
</evidence>
<comment type="caution">
    <text evidence="3">The sequence shown here is derived from an EMBL/GenBank/DDBJ whole genome shotgun (WGS) entry which is preliminary data.</text>
</comment>
<dbReference type="InterPro" id="IPR025507">
    <property type="entry name" value="DUF4394"/>
</dbReference>
<proteinExistence type="predicted"/>